<reference evidence="2 3" key="1">
    <citation type="submission" date="2013-01" db="EMBL/GenBank/DDBJ databases">
        <title>The Genome Sequence of Clostridium clostridioforme 90A8.</title>
        <authorList>
            <consortium name="The Broad Institute Genome Sequencing Platform"/>
            <person name="Earl A."/>
            <person name="Ward D."/>
            <person name="Feldgarden M."/>
            <person name="Gevers D."/>
            <person name="Courvalin P."/>
            <person name="Lambert T."/>
            <person name="Walker B."/>
            <person name="Young S.K."/>
            <person name="Zeng Q."/>
            <person name="Gargeya S."/>
            <person name="Fitzgerald M."/>
            <person name="Haas B."/>
            <person name="Abouelleil A."/>
            <person name="Alvarado L."/>
            <person name="Arachchi H.M."/>
            <person name="Berlin A.M."/>
            <person name="Chapman S.B."/>
            <person name="Dewar J."/>
            <person name="Goldberg J."/>
            <person name="Griggs A."/>
            <person name="Gujja S."/>
            <person name="Hansen M."/>
            <person name="Howarth C."/>
            <person name="Imamovic A."/>
            <person name="Larimer J."/>
            <person name="McCowan C."/>
            <person name="Murphy C."/>
            <person name="Neiman D."/>
            <person name="Pearson M."/>
            <person name="Priest M."/>
            <person name="Roberts A."/>
            <person name="Saif S."/>
            <person name="Shea T."/>
            <person name="Sisk P."/>
            <person name="Sykes S."/>
            <person name="Wortman J."/>
            <person name="Nusbaum C."/>
            <person name="Birren B."/>
        </authorList>
    </citation>
    <scope>NUCLEOTIDE SEQUENCE [LARGE SCALE GENOMIC DNA]</scope>
    <source>
        <strain evidence="2 3">90A8</strain>
    </source>
</reference>
<dbReference type="Gene3D" id="3.20.20.140">
    <property type="entry name" value="Metal-dependent hydrolases"/>
    <property type="match status" value="1"/>
</dbReference>
<dbReference type="InterPro" id="IPR011059">
    <property type="entry name" value="Metal-dep_hydrolase_composite"/>
</dbReference>
<dbReference type="AlphaFoldDB" id="A0A0E2H6N5"/>
<name>A0A0E2H6N5_9FIRM</name>
<feature type="domain" description="Amidohydrolase-related" evidence="1">
    <location>
        <begin position="57"/>
        <end position="383"/>
    </location>
</feature>
<dbReference type="PATRIC" id="fig|999408.3.peg.4216"/>
<dbReference type="SUPFAM" id="SSF51338">
    <property type="entry name" value="Composite domain of metallo-dependent hydrolases"/>
    <property type="match status" value="2"/>
</dbReference>
<evidence type="ECO:0000313" key="2">
    <source>
        <dbReference type="EMBL" id="ENZ11590.1"/>
    </source>
</evidence>
<dbReference type="RefSeq" id="WP_002588081.1">
    <property type="nucleotide sequence ID" value="NZ_KB850981.1"/>
</dbReference>
<protein>
    <recommendedName>
        <fullName evidence="1">Amidohydrolase-related domain-containing protein</fullName>
    </recommendedName>
</protein>
<evidence type="ECO:0000259" key="1">
    <source>
        <dbReference type="Pfam" id="PF01979"/>
    </source>
</evidence>
<dbReference type="InterPro" id="IPR051781">
    <property type="entry name" value="Metallo-dep_Hydrolase"/>
</dbReference>
<comment type="caution">
    <text evidence="2">The sequence shown here is derived from an EMBL/GenBank/DDBJ whole genome shotgun (WGS) entry which is preliminary data.</text>
</comment>
<sequence>MERYIIKANKIIARDQLEVMENSGLLIENGKIQKIYDNISQVEIPEQTNVIDYGDKVIIPGMIDCHNHLALDARLENHLVKMEDCEAEQTIRAIKTMKDDLAAGVTTSRCLGDRFYIDVTCKKAQKEGRIAGPKLVVSGIGMRSSHGHGYVGMPHCGAEDFRRTSRENIARGVDFLKVFMTKVINATPFIYHFLTLEELRAVVEEAKSVNITTACHCSGGQGLDDCLTAGIDCLEHVYYITQPQVERVKKEDRWVVYTPSYALNDQLLFKFSPHDREGSLREKEIICKCLSGAIEGGLKFGIGTDGLHQGLAQEACYISGLGAKNRDVLAGITINAARICGADKSTGSIAEGKAADFAVLEGNPLDDIEALKKVTSVIQDGTIIF</sequence>
<dbReference type="InterPro" id="IPR032466">
    <property type="entry name" value="Metal_Hydrolase"/>
</dbReference>
<gene>
    <name evidence="2" type="ORF">HMPREF1090_03945</name>
</gene>
<dbReference type="Proteomes" id="UP000013085">
    <property type="component" value="Unassembled WGS sequence"/>
</dbReference>
<dbReference type="EMBL" id="AGYR01000042">
    <property type="protein sequence ID" value="ENZ11590.1"/>
    <property type="molecule type" value="Genomic_DNA"/>
</dbReference>
<organism evidence="2 3">
    <name type="scientific">[Clostridium] clostridioforme 90A8</name>
    <dbReference type="NCBI Taxonomy" id="999408"/>
    <lineage>
        <taxon>Bacteria</taxon>
        <taxon>Bacillati</taxon>
        <taxon>Bacillota</taxon>
        <taxon>Clostridia</taxon>
        <taxon>Lachnospirales</taxon>
        <taxon>Lachnospiraceae</taxon>
        <taxon>Enterocloster</taxon>
    </lineage>
</organism>
<dbReference type="Gene3D" id="2.30.40.10">
    <property type="entry name" value="Urease, subunit C, domain 1"/>
    <property type="match status" value="1"/>
</dbReference>
<evidence type="ECO:0000313" key="3">
    <source>
        <dbReference type="Proteomes" id="UP000013085"/>
    </source>
</evidence>
<dbReference type="PANTHER" id="PTHR43135:SF3">
    <property type="entry name" value="ALPHA-D-RIBOSE 1-METHYLPHOSPHONATE 5-TRIPHOSPHATE DIPHOSPHATASE"/>
    <property type="match status" value="1"/>
</dbReference>
<dbReference type="GO" id="GO:0016810">
    <property type="term" value="F:hydrolase activity, acting on carbon-nitrogen (but not peptide) bonds"/>
    <property type="evidence" value="ECO:0007669"/>
    <property type="project" value="InterPro"/>
</dbReference>
<dbReference type="HOGENOM" id="CLU_023620_2_2_9"/>
<proteinExistence type="predicted"/>
<accession>A0A0E2H6N5</accession>
<dbReference type="Pfam" id="PF01979">
    <property type="entry name" value="Amidohydro_1"/>
    <property type="match status" value="1"/>
</dbReference>
<dbReference type="InterPro" id="IPR006680">
    <property type="entry name" value="Amidohydro-rel"/>
</dbReference>
<dbReference type="GeneID" id="57961762"/>
<dbReference type="SUPFAM" id="SSF51556">
    <property type="entry name" value="Metallo-dependent hydrolases"/>
    <property type="match status" value="1"/>
</dbReference>
<dbReference type="PANTHER" id="PTHR43135">
    <property type="entry name" value="ALPHA-D-RIBOSE 1-METHYLPHOSPHONATE 5-TRIPHOSPHATE DIPHOSPHATASE"/>
    <property type="match status" value="1"/>
</dbReference>